<evidence type="ECO:0000313" key="2">
    <source>
        <dbReference type="Proteomes" id="UP000295264"/>
    </source>
</evidence>
<proteinExistence type="predicted"/>
<sequence length="29" mass="3259">LATSNTIPPSCGSEYKFSSPVFYELYQDN</sequence>
<gene>
    <name evidence="1" type="ORF">DBR06_SOUSAS1410006</name>
</gene>
<dbReference type="Proteomes" id="UP000295264">
    <property type="component" value="Unassembled WGS sequence"/>
</dbReference>
<name>A0A484GQM1_SOUCH</name>
<feature type="non-terminal residue" evidence="1">
    <location>
        <position position="1"/>
    </location>
</feature>
<comment type="caution">
    <text evidence="1">The sequence shown here is derived from an EMBL/GenBank/DDBJ whole genome shotgun (WGS) entry which is preliminary data.</text>
</comment>
<protein>
    <submittedName>
        <fullName evidence="1">Uncharacterized protein</fullName>
    </submittedName>
</protein>
<dbReference type="EMBL" id="QWLN02005128">
    <property type="protein sequence ID" value="TEA37789.1"/>
    <property type="molecule type" value="Genomic_DNA"/>
</dbReference>
<evidence type="ECO:0000313" key="1">
    <source>
        <dbReference type="EMBL" id="TEA37789.1"/>
    </source>
</evidence>
<keyword evidence="2" id="KW-1185">Reference proteome</keyword>
<dbReference type="AlphaFoldDB" id="A0A484GQM1"/>
<accession>A0A484GQM1</accession>
<organism evidence="1 2">
    <name type="scientific">Sousa chinensis</name>
    <name type="common">Indo-pacific humpbacked dolphin</name>
    <name type="synonym">Steno chinensis</name>
    <dbReference type="NCBI Taxonomy" id="103600"/>
    <lineage>
        <taxon>Eukaryota</taxon>
        <taxon>Metazoa</taxon>
        <taxon>Chordata</taxon>
        <taxon>Craniata</taxon>
        <taxon>Vertebrata</taxon>
        <taxon>Euteleostomi</taxon>
        <taxon>Mammalia</taxon>
        <taxon>Eutheria</taxon>
        <taxon>Laurasiatheria</taxon>
        <taxon>Artiodactyla</taxon>
        <taxon>Whippomorpha</taxon>
        <taxon>Cetacea</taxon>
        <taxon>Odontoceti</taxon>
        <taxon>Delphinidae</taxon>
        <taxon>Sousa</taxon>
    </lineage>
</organism>
<reference evidence="1 2" key="1">
    <citation type="journal article" date="2018" name="Genomics">
        <title>Molecular footprints of inshore aquatic adaptation in Indo-Pacific humpback dolphin (Sousa chinensis).</title>
        <authorList>
            <person name="Ming Y."/>
            <person name="Jian J."/>
            <person name="Yu F."/>
            <person name="Yu X."/>
            <person name="Wang J."/>
            <person name="Liu W."/>
        </authorList>
    </citation>
    <scope>NUCLEOTIDE SEQUENCE [LARGE SCALE GENOMIC DNA]</scope>
    <source>
        <strain evidence="1">MY-2018</strain>
        <tissue evidence="1">Skin</tissue>
    </source>
</reference>